<reference evidence="1 2" key="1">
    <citation type="submission" date="2014-12" db="EMBL/GenBank/DDBJ databases">
        <title>16Stimator: statistical estimation of ribosomal gene copy numbers from draft genome assemblies.</title>
        <authorList>
            <person name="Perisin M.A."/>
            <person name="Vetter M."/>
            <person name="Gilbert J.A."/>
            <person name="Bergelson J."/>
        </authorList>
    </citation>
    <scope>NUCLEOTIDE SEQUENCE [LARGE SCALE GENOMIC DNA]</scope>
    <source>
        <strain evidence="1 2">MEJ076</strain>
    </source>
</reference>
<protein>
    <submittedName>
        <fullName evidence="1">Uncharacterized protein</fullName>
    </submittedName>
</protein>
<proteinExistence type="predicted"/>
<dbReference type="EMBL" id="JXQV01000009">
    <property type="protein sequence ID" value="KIQ02673.1"/>
    <property type="molecule type" value="Genomic_DNA"/>
</dbReference>
<evidence type="ECO:0000313" key="1">
    <source>
        <dbReference type="EMBL" id="KIQ02673.1"/>
    </source>
</evidence>
<accession>A0A0D0K2T9</accession>
<gene>
    <name evidence="1" type="ORF">RU07_08600</name>
</gene>
<name>A0A0D0K2T9_AGRTU</name>
<dbReference type="AlphaFoldDB" id="A0A0D0K2T9"/>
<dbReference type="Proteomes" id="UP000035017">
    <property type="component" value="Unassembled WGS sequence"/>
</dbReference>
<sequence>MNFSRKSGISRQFSKALGGVADIIVSIGWQLQRRDTSLWKTVAVPFAECFREPENGDLKMNKS</sequence>
<evidence type="ECO:0000313" key="2">
    <source>
        <dbReference type="Proteomes" id="UP000035017"/>
    </source>
</evidence>
<comment type="caution">
    <text evidence="1">The sequence shown here is derived from an EMBL/GenBank/DDBJ whole genome shotgun (WGS) entry which is preliminary data.</text>
</comment>
<organism evidence="1 2">
    <name type="scientific">Agrobacterium tumefaciens</name>
    <dbReference type="NCBI Taxonomy" id="358"/>
    <lineage>
        <taxon>Bacteria</taxon>
        <taxon>Pseudomonadati</taxon>
        <taxon>Pseudomonadota</taxon>
        <taxon>Alphaproteobacteria</taxon>
        <taxon>Hyphomicrobiales</taxon>
        <taxon>Rhizobiaceae</taxon>
        <taxon>Rhizobium/Agrobacterium group</taxon>
        <taxon>Agrobacterium</taxon>
        <taxon>Agrobacterium tumefaciens complex</taxon>
    </lineage>
</organism>